<dbReference type="InterPro" id="IPR036388">
    <property type="entry name" value="WH-like_DNA-bd_sf"/>
</dbReference>
<dbReference type="EMBL" id="UGTZ01000001">
    <property type="protein sequence ID" value="SUC33111.1"/>
    <property type="molecule type" value="Genomic_DNA"/>
</dbReference>
<dbReference type="InterPro" id="IPR000847">
    <property type="entry name" value="LysR_HTH_N"/>
</dbReference>
<dbReference type="PRINTS" id="PR00039">
    <property type="entry name" value="HTHLYSR"/>
</dbReference>
<dbReference type="Pfam" id="PF03466">
    <property type="entry name" value="LysR_substrate"/>
    <property type="match status" value="1"/>
</dbReference>
<dbReference type="InterPro" id="IPR005119">
    <property type="entry name" value="LysR_subst-bd"/>
</dbReference>
<dbReference type="FunFam" id="1.10.10.10:FF:000001">
    <property type="entry name" value="LysR family transcriptional regulator"/>
    <property type="match status" value="1"/>
</dbReference>
<evidence type="ECO:0000313" key="6">
    <source>
        <dbReference type="EMBL" id="SUC33111.1"/>
    </source>
</evidence>
<feature type="domain" description="HTH lysR-type" evidence="5">
    <location>
        <begin position="9"/>
        <end position="66"/>
    </location>
</feature>
<dbReference type="PANTHER" id="PTHR30126:SF40">
    <property type="entry name" value="HTH-TYPE TRANSCRIPTIONAL REGULATOR GLTR"/>
    <property type="match status" value="1"/>
</dbReference>
<reference evidence="6 7" key="1">
    <citation type="submission" date="2018-06" db="EMBL/GenBank/DDBJ databases">
        <authorList>
            <consortium name="Pathogen Informatics"/>
            <person name="Doyle S."/>
        </authorList>
    </citation>
    <scope>NUCLEOTIDE SEQUENCE [LARGE SCALE GENOMIC DNA]</scope>
    <source>
        <strain evidence="6 7">NCTC11801</strain>
    </source>
</reference>
<evidence type="ECO:0000259" key="5">
    <source>
        <dbReference type="PROSITE" id="PS50931"/>
    </source>
</evidence>
<evidence type="ECO:0000256" key="2">
    <source>
        <dbReference type="ARBA" id="ARBA00023015"/>
    </source>
</evidence>
<accession>A0A379FWR0</accession>
<organism evidence="6 7">
    <name type="scientific">Providencia rettgeri</name>
    <dbReference type="NCBI Taxonomy" id="587"/>
    <lineage>
        <taxon>Bacteria</taxon>
        <taxon>Pseudomonadati</taxon>
        <taxon>Pseudomonadota</taxon>
        <taxon>Gammaproteobacteria</taxon>
        <taxon>Enterobacterales</taxon>
        <taxon>Morganellaceae</taxon>
        <taxon>Providencia</taxon>
    </lineage>
</organism>
<dbReference type="GO" id="GO:0000976">
    <property type="term" value="F:transcription cis-regulatory region binding"/>
    <property type="evidence" value="ECO:0007669"/>
    <property type="project" value="TreeGrafter"/>
</dbReference>
<gene>
    <name evidence="6" type="primary">cmpR</name>
    <name evidence="6" type="ORF">NCTC11801_04119</name>
</gene>
<dbReference type="InterPro" id="IPR036390">
    <property type="entry name" value="WH_DNA-bd_sf"/>
</dbReference>
<comment type="similarity">
    <text evidence="1">Belongs to the LysR transcriptional regulatory family.</text>
</comment>
<dbReference type="Pfam" id="PF00126">
    <property type="entry name" value="HTH_1"/>
    <property type="match status" value="1"/>
</dbReference>
<name>A0A379FWR0_PRORE</name>
<dbReference type="Gene3D" id="3.40.190.290">
    <property type="match status" value="1"/>
</dbReference>
<keyword evidence="2" id="KW-0805">Transcription regulation</keyword>
<protein>
    <submittedName>
        <fullName evidence="6">HTH-type transcriptional activator CmpR</fullName>
    </submittedName>
</protein>
<dbReference type="GeneID" id="93674707"/>
<dbReference type="Gene3D" id="1.10.10.10">
    <property type="entry name" value="Winged helix-like DNA-binding domain superfamily/Winged helix DNA-binding domain"/>
    <property type="match status" value="1"/>
</dbReference>
<proteinExistence type="inferred from homology"/>
<dbReference type="GO" id="GO:0003700">
    <property type="term" value="F:DNA-binding transcription factor activity"/>
    <property type="evidence" value="ECO:0007669"/>
    <property type="project" value="InterPro"/>
</dbReference>
<evidence type="ECO:0000313" key="7">
    <source>
        <dbReference type="Proteomes" id="UP000254208"/>
    </source>
</evidence>
<dbReference type="RefSeq" id="WP_115168024.1">
    <property type="nucleotide sequence ID" value="NZ_ABEXOC020000015.1"/>
</dbReference>
<dbReference type="Proteomes" id="UP000254208">
    <property type="component" value="Unassembled WGS sequence"/>
</dbReference>
<keyword evidence="3" id="KW-0238">DNA-binding</keyword>
<evidence type="ECO:0000256" key="3">
    <source>
        <dbReference type="ARBA" id="ARBA00023125"/>
    </source>
</evidence>
<dbReference type="SUPFAM" id="SSF53850">
    <property type="entry name" value="Periplasmic binding protein-like II"/>
    <property type="match status" value="1"/>
</dbReference>
<sequence length="323" mass="36378">MTHNTVSRMNLDHLKTFHYVAKSGSFTQAAHILFLSQPAVSQQIQGLENSLRVALFDRSRKKITLTSEGKVLYNYTKRLFSLFDEIEHVFQDLNLLQTGTLTIAATAVMGSYYLPDILKQFNTRYPLVHIKIKIGNSQQVMNWVAEQEAEIGLAGRVPIVPNVNQVFLHREPYIAVVGPNSPLLQLQRPLTIEEFTNASLVMREKGTRTRAKIEDWLKAHIALHDSPPPIITVTNLEATKRLVASGFGITALPYLSVIDDISVGKLIQLQINAFDVDADYYLTYQTNRSLSAAAFQFIMLLREISDEISLNSDIAQLIHTENI</sequence>
<dbReference type="SUPFAM" id="SSF46785">
    <property type="entry name" value="Winged helix' DNA-binding domain"/>
    <property type="match status" value="1"/>
</dbReference>
<dbReference type="AlphaFoldDB" id="A0A379FWR0"/>
<dbReference type="PANTHER" id="PTHR30126">
    <property type="entry name" value="HTH-TYPE TRANSCRIPTIONAL REGULATOR"/>
    <property type="match status" value="1"/>
</dbReference>
<dbReference type="PROSITE" id="PS50931">
    <property type="entry name" value="HTH_LYSR"/>
    <property type="match status" value="1"/>
</dbReference>
<keyword evidence="4" id="KW-0804">Transcription</keyword>
<evidence type="ECO:0000256" key="1">
    <source>
        <dbReference type="ARBA" id="ARBA00009437"/>
    </source>
</evidence>
<evidence type="ECO:0000256" key="4">
    <source>
        <dbReference type="ARBA" id="ARBA00023163"/>
    </source>
</evidence>